<keyword evidence="6" id="KW-1185">Reference proteome</keyword>
<dbReference type="Gene3D" id="3.40.50.200">
    <property type="entry name" value="Peptidase S8/S53 domain"/>
    <property type="match status" value="1"/>
</dbReference>
<dbReference type="FunFam" id="2.60.40.2310:FF:000002">
    <property type="entry name" value="p69E protein-like"/>
    <property type="match status" value="1"/>
</dbReference>
<dbReference type="AlphaFoldDB" id="A0A5P1EQQ4"/>
<dbReference type="InterPro" id="IPR045051">
    <property type="entry name" value="SBT"/>
</dbReference>
<keyword evidence="2" id="KW-0732">Signal</keyword>
<name>A0A5P1EQQ4_ASPOF</name>
<dbReference type="Gene3D" id="2.60.40.2310">
    <property type="match status" value="1"/>
</dbReference>
<feature type="domain" description="Subtilisin-like protease fibronectin type-III" evidence="4">
    <location>
        <begin position="84"/>
        <end position="178"/>
    </location>
</feature>
<dbReference type="PANTHER" id="PTHR10795">
    <property type="entry name" value="PROPROTEIN CONVERTASE SUBTILISIN/KEXIN"/>
    <property type="match status" value="1"/>
</dbReference>
<feature type="region of interest" description="Disordered" evidence="3">
    <location>
        <begin position="1"/>
        <end position="21"/>
    </location>
</feature>
<evidence type="ECO:0000256" key="1">
    <source>
        <dbReference type="ARBA" id="ARBA00011073"/>
    </source>
</evidence>
<evidence type="ECO:0000313" key="6">
    <source>
        <dbReference type="Proteomes" id="UP000243459"/>
    </source>
</evidence>
<evidence type="ECO:0000256" key="3">
    <source>
        <dbReference type="SAM" id="MobiDB-lite"/>
    </source>
</evidence>
<evidence type="ECO:0000313" key="5">
    <source>
        <dbReference type="EMBL" id="ONK68338.1"/>
    </source>
</evidence>
<dbReference type="Pfam" id="PF17766">
    <property type="entry name" value="fn3_6"/>
    <property type="match status" value="1"/>
</dbReference>
<gene>
    <name evidence="5" type="ORF">A4U43_C05F10380</name>
</gene>
<feature type="compositionally biased region" description="Polar residues" evidence="3">
    <location>
        <begin position="9"/>
        <end position="20"/>
    </location>
</feature>
<protein>
    <recommendedName>
        <fullName evidence="4">Subtilisin-like protease fibronectin type-III domain-containing protein</fullName>
    </recommendedName>
</protein>
<accession>A0A5P1EQQ4</accession>
<dbReference type="GO" id="GO:0006508">
    <property type="term" value="P:proteolysis"/>
    <property type="evidence" value="ECO:0007669"/>
    <property type="project" value="InterPro"/>
</dbReference>
<reference evidence="6" key="1">
    <citation type="journal article" date="2017" name="Nat. Commun.">
        <title>The asparagus genome sheds light on the origin and evolution of a young Y chromosome.</title>
        <authorList>
            <person name="Harkess A."/>
            <person name="Zhou J."/>
            <person name="Xu C."/>
            <person name="Bowers J.E."/>
            <person name="Van der Hulst R."/>
            <person name="Ayyampalayam S."/>
            <person name="Mercati F."/>
            <person name="Riccardi P."/>
            <person name="McKain M.R."/>
            <person name="Kakrana A."/>
            <person name="Tang H."/>
            <person name="Ray J."/>
            <person name="Groenendijk J."/>
            <person name="Arikit S."/>
            <person name="Mathioni S.M."/>
            <person name="Nakano M."/>
            <person name="Shan H."/>
            <person name="Telgmann-Rauber A."/>
            <person name="Kanno A."/>
            <person name="Yue Z."/>
            <person name="Chen H."/>
            <person name="Li W."/>
            <person name="Chen Y."/>
            <person name="Xu X."/>
            <person name="Zhang Y."/>
            <person name="Luo S."/>
            <person name="Chen H."/>
            <person name="Gao J."/>
            <person name="Mao Z."/>
            <person name="Pires J.C."/>
            <person name="Luo M."/>
            <person name="Kudrna D."/>
            <person name="Wing R.A."/>
            <person name="Meyers B.C."/>
            <person name="Yi K."/>
            <person name="Kong H."/>
            <person name="Lavrijsen P."/>
            <person name="Sunseri F."/>
            <person name="Falavigna A."/>
            <person name="Ye Y."/>
            <person name="Leebens-Mack J.H."/>
            <person name="Chen G."/>
        </authorList>
    </citation>
    <scope>NUCLEOTIDE SEQUENCE [LARGE SCALE GENOMIC DNA]</scope>
    <source>
        <strain evidence="6">cv. DH0086</strain>
    </source>
</reference>
<dbReference type="GO" id="GO:0004252">
    <property type="term" value="F:serine-type endopeptidase activity"/>
    <property type="evidence" value="ECO:0007669"/>
    <property type="project" value="InterPro"/>
</dbReference>
<proteinExistence type="inferred from homology"/>
<dbReference type="OMA" id="NYMASIE"/>
<comment type="similarity">
    <text evidence="1">Belongs to the peptidase S8 family.</text>
</comment>
<dbReference type="InterPro" id="IPR041469">
    <property type="entry name" value="Subtilisin-like_FN3"/>
</dbReference>
<organism evidence="5 6">
    <name type="scientific">Asparagus officinalis</name>
    <name type="common">Garden asparagus</name>
    <dbReference type="NCBI Taxonomy" id="4686"/>
    <lineage>
        <taxon>Eukaryota</taxon>
        <taxon>Viridiplantae</taxon>
        <taxon>Streptophyta</taxon>
        <taxon>Embryophyta</taxon>
        <taxon>Tracheophyta</taxon>
        <taxon>Spermatophyta</taxon>
        <taxon>Magnoliopsida</taxon>
        <taxon>Liliopsida</taxon>
        <taxon>Asparagales</taxon>
        <taxon>Asparagaceae</taxon>
        <taxon>Asparagoideae</taxon>
        <taxon>Asparagus</taxon>
    </lineage>
</organism>
<dbReference type="Proteomes" id="UP000243459">
    <property type="component" value="Chromosome 5"/>
</dbReference>
<dbReference type="InterPro" id="IPR036852">
    <property type="entry name" value="Peptidase_S8/S53_dom_sf"/>
</dbReference>
<sequence length="184" mass="20324">MTSARVKDNSGSPLTNSSMDRATPFSYGSGHVWPNRAMDPGLVYDLNTNDYLDFLCALGYNSTQIQIFSITPYVCPPKPIRIEDLNYPSITVPYLSGLTSITRTLKNVGPQGTYNARVIAPPGVLVVVKPSTLRFGKKGEEKKFKVFLKAKKSGPKDYVFGGLIWSDGKHYVRSPIVVKSLLFD</sequence>
<dbReference type="Gramene" id="ONK68338">
    <property type="protein sequence ID" value="ONK68338"/>
    <property type="gene ID" value="A4U43_C05F10380"/>
</dbReference>
<dbReference type="EMBL" id="CM007385">
    <property type="protein sequence ID" value="ONK68338.1"/>
    <property type="molecule type" value="Genomic_DNA"/>
</dbReference>
<evidence type="ECO:0000259" key="4">
    <source>
        <dbReference type="Pfam" id="PF17766"/>
    </source>
</evidence>
<evidence type="ECO:0000256" key="2">
    <source>
        <dbReference type="ARBA" id="ARBA00022729"/>
    </source>
</evidence>